<name>A0A7X0MUF0_9HYPH</name>
<sequence>MSEADLRRQFGNRAVDALLARISSGSSPEIDAKLSAQHFGLQPETAAAFLDAASVAGLVERRDGQVCPACKEDLGALDPDTVLCPLCQEAFSDHGGIVTKVIYRVGGHPPRAIPWVIVIHGFNTHGEWQQDLSWRLGNKLKYSAPVLIYKYGLIRFSVLVRWRHRQLARQLGEAIRAAVAHAKANRIPEPPDVILHSFGSQLFVQLLAVPEFDDLSFGRVIAAGTVIRPNYNWSERISQGRVEGVLCHCGGKDWAVPFAQYFIPGAGPGSRWGFSDVAAINVMDAGYEHGGCFELKELEANLGPGGLWDRFLRRHFSALNCDPKVFQPKVWRPMWAPVRGLVRVTGVLLMAGLAAVALTLASRVWLAVVERFV</sequence>
<proteinExistence type="predicted"/>
<dbReference type="Proteomes" id="UP000585437">
    <property type="component" value="Unassembled WGS sequence"/>
</dbReference>
<evidence type="ECO:0000313" key="3">
    <source>
        <dbReference type="Proteomes" id="UP000585437"/>
    </source>
</evidence>
<accession>A0A7X0MUF0</accession>
<protein>
    <recommendedName>
        <fullName evidence="4">Alpha/beta hydrolase</fullName>
    </recommendedName>
</protein>
<gene>
    <name evidence="2" type="ORF">F4695_002760</name>
</gene>
<keyword evidence="3" id="KW-1185">Reference proteome</keyword>
<reference evidence="2 3" key="1">
    <citation type="submission" date="2020-08" db="EMBL/GenBank/DDBJ databases">
        <title>The Agave Microbiome: Exploring the role of microbial communities in plant adaptations to desert environments.</title>
        <authorList>
            <person name="Partida-Martinez L.P."/>
        </authorList>
    </citation>
    <scope>NUCLEOTIDE SEQUENCE [LARGE SCALE GENOMIC DNA]</scope>
    <source>
        <strain evidence="2 3">AS3.12</strain>
    </source>
</reference>
<dbReference type="EMBL" id="JACHBU010000004">
    <property type="protein sequence ID" value="MBB6509403.1"/>
    <property type="molecule type" value="Genomic_DNA"/>
</dbReference>
<comment type="caution">
    <text evidence="2">The sequence shown here is derived from an EMBL/GenBank/DDBJ whole genome shotgun (WGS) entry which is preliminary data.</text>
</comment>
<dbReference type="AlphaFoldDB" id="A0A7X0MUF0"/>
<dbReference type="RefSeq" id="WP_184654954.1">
    <property type="nucleotide sequence ID" value="NZ_JACHBU010000004.1"/>
</dbReference>
<feature type="transmembrane region" description="Helical" evidence="1">
    <location>
        <begin position="341"/>
        <end position="366"/>
    </location>
</feature>
<evidence type="ECO:0008006" key="4">
    <source>
        <dbReference type="Google" id="ProtNLM"/>
    </source>
</evidence>
<keyword evidence="1" id="KW-0812">Transmembrane</keyword>
<keyword evidence="1" id="KW-1133">Transmembrane helix</keyword>
<evidence type="ECO:0000313" key="2">
    <source>
        <dbReference type="EMBL" id="MBB6509403.1"/>
    </source>
</evidence>
<dbReference type="InterPro" id="IPR029058">
    <property type="entry name" value="AB_hydrolase_fold"/>
</dbReference>
<evidence type="ECO:0000256" key="1">
    <source>
        <dbReference type="SAM" id="Phobius"/>
    </source>
</evidence>
<dbReference type="SUPFAM" id="SSF53474">
    <property type="entry name" value="alpha/beta-Hydrolases"/>
    <property type="match status" value="1"/>
</dbReference>
<organism evidence="2 3">
    <name type="scientific">Rhizobium soli</name>
    <dbReference type="NCBI Taxonomy" id="424798"/>
    <lineage>
        <taxon>Bacteria</taxon>
        <taxon>Pseudomonadati</taxon>
        <taxon>Pseudomonadota</taxon>
        <taxon>Alphaproteobacteria</taxon>
        <taxon>Hyphomicrobiales</taxon>
        <taxon>Rhizobiaceae</taxon>
        <taxon>Rhizobium/Agrobacterium group</taxon>
        <taxon>Rhizobium</taxon>
    </lineage>
</organism>
<keyword evidence="1" id="KW-0472">Membrane</keyword>